<dbReference type="AlphaFoldDB" id="A0A0G0NQK0"/>
<evidence type="ECO:0000313" key="1">
    <source>
        <dbReference type="EMBL" id="KKQ88139.1"/>
    </source>
</evidence>
<comment type="caution">
    <text evidence="1">The sequence shown here is derived from an EMBL/GenBank/DDBJ whole genome shotgun (WGS) entry which is preliminary data.</text>
</comment>
<proteinExistence type="predicted"/>
<name>A0A0G0NQK0_9BACT</name>
<reference evidence="1 2" key="1">
    <citation type="journal article" date="2015" name="Nature">
        <title>rRNA introns, odd ribosomes, and small enigmatic genomes across a large radiation of phyla.</title>
        <authorList>
            <person name="Brown C.T."/>
            <person name="Hug L.A."/>
            <person name="Thomas B.C."/>
            <person name="Sharon I."/>
            <person name="Castelle C.J."/>
            <person name="Singh A."/>
            <person name="Wilkins M.J."/>
            <person name="Williams K.H."/>
            <person name="Banfield J.F."/>
        </authorList>
    </citation>
    <scope>NUCLEOTIDE SEQUENCE [LARGE SCALE GENOMIC DNA]</scope>
</reference>
<dbReference type="EMBL" id="LBVP01000027">
    <property type="protein sequence ID" value="KKQ88139.1"/>
    <property type="molecule type" value="Genomic_DNA"/>
</dbReference>
<protein>
    <submittedName>
        <fullName evidence="1">Uncharacterized protein</fullName>
    </submittedName>
</protein>
<sequence length="103" mass="11921">MEFKERFKQTFGDRLPKNPQLSAITKRIILPVQEYVDLQKDFTFDAYNMWCAGINKGVDPNSDHLIPVQNYIESGDAKSFSELFITEHHAELEAKQATTQEEK</sequence>
<gene>
    <name evidence="1" type="ORF">UT12_C0027G0004</name>
</gene>
<accession>A0A0G0NQK0</accession>
<evidence type="ECO:0000313" key="2">
    <source>
        <dbReference type="Proteomes" id="UP000034893"/>
    </source>
</evidence>
<organism evidence="1 2">
    <name type="scientific">Candidatus Curtissbacteria bacterium GW2011_GWC2_38_9</name>
    <dbReference type="NCBI Taxonomy" id="1618414"/>
    <lineage>
        <taxon>Bacteria</taxon>
        <taxon>Candidatus Curtissiibacteriota</taxon>
    </lineage>
</organism>
<dbReference type="Proteomes" id="UP000034893">
    <property type="component" value="Unassembled WGS sequence"/>
</dbReference>